<accession>A0A4R2KPP6</accession>
<evidence type="ECO:0000313" key="1">
    <source>
        <dbReference type="EMBL" id="TCO75544.1"/>
    </source>
</evidence>
<dbReference type="Proteomes" id="UP000294980">
    <property type="component" value="Unassembled WGS sequence"/>
</dbReference>
<dbReference type="AlphaFoldDB" id="A0A4R2KPP6"/>
<keyword evidence="2" id="KW-1185">Reference proteome</keyword>
<proteinExistence type="predicted"/>
<dbReference type="OrthoDB" id="1178194at2"/>
<dbReference type="InterPro" id="IPR023811">
    <property type="entry name" value="CHP04076"/>
</dbReference>
<sequence>MSEPAFTLYDLRVETIAGERPFVCSHELGSGFEVRGENIVMDAGKPFSLYALAALLPLIPAKQRPLNDHDWMATDHVIACPDPHCGARFRISRIGKRRFSRAETTVEPLPEHNPWQE</sequence>
<evidence type="ECO:0000313" key="2">
    <source>
        <dbReference type="Proteomes" id="UP000294980"/>
    </source>
</evidence>
<reference evidence="1 2" key="1">
    <citation type="submission" date="2019-03" db="EMBL/GenBank/DDBJ databases">
        <title>Genomic Encyclopedia of Type Strains, Phase IV (KMG-IV): sequencing the most valuable type-strain genomes for metagenomic binning, comparative biology and taxonomic classification.</title>
        <authorList>
            <person name="Goeker M."/>
        </authorList>
    </citation>
    <scope>NUCLEOTIDE SEQUENCE [LARGE SCALE GENOMIC DNA]</scope>
    <source>
        <strain evidence="1 2">DSM 23344</strain>
    </source>
</reference>
<dbReference type="RefSeq" id="WP_117317924.1">
    <property type="nucleotide sequence ID" value="NZ_QQSW01000010.1"/>
</dbReference>
<dbReference type="NCBIfam" id="TIGR04076">
    <property type="entry name" value="TIGR04076 family protein"/>
    <property type="match status" value="1"/>
</dbReference>
<dbReference type="EMBL" id="SLWX01000008">
    <property type="protein sequence ID" value="TCO75544.1"/>
    <property type="molecule type" value="Genomic_DNA"/>
</dbReference>
<name>A0A4R2KPP6_9GAMM</name>
<protein>
    <submittedName>
        <fullName evidence="1">Putative repeat protein (TIGR04076 family)</fullName>
    </submittedName>
</protein>
<gene>
    <name evidence="1" type="ORF">EV688_108110</name>
</gene>
<organism evidence="1 2">
    <name type="scientific">Chromatocurvus halotolerans</name>
    <dbReference type="NCBI Taxonomy" id="1132028"/>
    <lineage>
        <taxon>Bacteria</taxon>
        <taxon>Pseudomonadati</taxon>
        <taxon>Pseudomonadota</taxon>
        <taxon>Gammaproteobacteria</taxon>
        <taxon>Cellvibrionales</taxon>
        <taxon>Halieaceae</taxon>
        <taxon>Chromatocurvus</taxon>
    </lineage>
</organism>
<comment type="caution">
    <text evidence="1">The sequence shown here is derived from an EMBL/GenBank/DDBJ whole genome shotgun (WGS) entry which is preliminary data.</text>
</comment>